<dbReference type="Proteomes" id="UP001454036">
    <property type="component" value="Unassembled WGS sequence"/>
</dbReference>
<comment type="caution">
    <text evidence="2">The sequence shown here is derived from an EMBL/GenBank/DDBJ whole genome shotgun (WGS) entry which is preliminary data.</text>
</comment>
<feature type="region of interest" description="Disordered" evidence="1">
    <location>
        <begin position="42"/>
        <end position="93"/>
    </location>
</feature>
<accession>A0AAV3NJS4</accession>
<sequence>MESMDVPSAADTNGLTDGIEAVTPSVADTGVGVADTLNAKDLEIPENVGREKKKSKKTKHKKGGDEGEASEPNKKLSKEERAAERARRGRARS</sequence>
<evidence type="ECO:0000313" key="3">
    <source>
        <dbReference type="Proteomes" id="UP001454036"/>
    </source>
</evidence>
<name>A0AAV3NJS4_LITER</name>
<dbReference type="AlphaFoldDB" id="A0AAV3NJS4"/>
<dbReference type="EMBL" id="BAABME010015106">
    <property type="protein sequence ID" value="GAA0139414.1"/>
    <property type="molecule type" value="Genomic_DNA"/>
</dbReference>
<feature type="compositionally biased region" description="Basic residues" evidence="1">
    <location>
        <begin position="51"/>
        <end position="62"/>
    </location>
</feature>
<gene>
    <name evidence="2" type="ORF">LIER_35082</name>
</gene>
<protein>
    <submittedName>
        <fullName evidence="2">Uncharacterized protein</fullName>
    </submittedName>
</protein>
<evidence type="ECO:0000313" key="2">
    <source>
        <dbReference type="EMBL" id="GAA0139414.1"/>
    </source>
</evidence>
<proteinExistence type="predicted"/>
<feature type="compositionally biased region" description="Basic and acidic residues" evidence="1">
    <location>
        <begin position="71"/>
        <end position="86"/>
    </location>
</feature>
<organism evidence="2 3">
    <name type="scientific">Lithospermum erythrorhizon</name>
    <name type="common">Purple gromwell</name>
    <name type="synonym">Lithospermum officinale var. erythrorhizon</name>
    <dbReference type="NCBI Taxonomy" id="34254"/>
    <lineage>
        <taxon>Eukaryota</taxon>
        <taxon>Viridiplantae</taxon>
        <taxon>Streptophyta</taxon>
        <taxon>Embryophyta</taxon>
        <taxon>Tracheophyta</taxon>
        <taxon>Spermatophyta</taxon>
        <taxon>Magnoliopsida</taxon>
        <taxon>eudicotyledons</taxon>
        <taxon>Gunneridae</taxon>
        <taxon>Pentapetalae</taxon>
        <taxon>asterids</taxon>
        <taxon>lamiids</taxon>
        <taxon>Boraginales</taxon>
        <taxon>Boraginaceae</taxon>
        <taxon>Boraginoideae</taxon>
        <taxon>Lithospermeae</taxon>
        <taxon>Lithospermum</taxon>
    </lineage>
</organism>
<keyword evidence="3" id="KW-1185">Reference proteome</keyword>
<reference evidence="2 3" key="1">
    <citation type="submission" date="2024-01" db="EMBL/GenBank/DDBJ databases">
        <title>The complete chloroplast genome sequence of Lithospermum erythrorhizon: insights into the phylogenetic relationship among Boraginaceae species and the maternal lineages of purple gromwells.</title>
        <authorList>
            <person name="Okada T."/>
            <person name="Watanabe K."/>
        </authorList>
    </citation>
    <scope>NUCLEOTIDE SEQUENCE [LARGE SCALE GENOMIC DNA]</scope>
</reference>
<evidence type="ECO:0000256" key="1">
    <source>
        <dbReference type="SAM" id="MobiDB-lite"/>
    </source>
</evidence>
<feature type="region of interest" description="Disordered" evidence="1">
    <location>
        <begin position="1"/>
        <end position="23"/>
    </location>
</feature>